<name>E6X380_NITSE</name>
<dbReference type="STRING" id="749222.Nitsa_2052"/>
<feature type="transmembrane region" description="Helical" evidence="5">
    <location>
        <begin position="20"/>
        <end position="41"/>
    </location>
</feature>
<dbReference type="eggNOG" id="COG2981">
    <property type="taxonomic scope" value="Bacteria"/>
</dbReference>
<evidence type="ECO:0000313" key="7">
    <source>
        <dbReference type="Proteomes" id="UP000008633"/>
    </source>
</evidence>
<dbReference type="OrthoDB" id="5372725at2"/>
<keyword evidence="2 5" id="KW-0812">Transmembrane</keyword>
<dbReference type="Proteomes" id="UP000008633">
    <property type="component" value="Chromosome"/>
</dbReference>
<keyword evidence="3 5" id="KW-1133">Transmembrane helix</keyword>
<comment type="subcellular location">
    <subcellularLocation>
        <location evidence="1">Membrane</location>
        <topology evidence="1">Multi-pass membrane protein</topology>
    </subcellularLocation>
</comment>
<dbReference type="KEGG" id="nsa:Nitsa_2052"/>
<reference evidence="6 7" key="1">
    <citation type="journal article" date="2011" name="Stand. Genomic Sci.">
        <title>Complete genome sequence of Nitratifractor salsuginis type strain (E9I37-1).</title>
        <authorList>
            <person name="Anderson I."/>
            <person name="Sikorski J."/>
            <person name="Zeytun A."/>
            <person name="Nolan M."/>
            <person name="Lapidus A."/>
            <person name="Lucas S."/>
            <person name="Hammon N."/>
            <person name="Deshpande S."/>
            <person name="Cheng J.F."/>
            <person name="Tapia R."/>
            <person name="Han C."/>
            <person name="Goodwin L."/>
            <person name="Pitluck S."/>
            <person name="Liolios K."/>
            <person name="Pagani I."/>
            <person name="Ivanova N."/>
            <person name="Huntemann M."/>
            <person name="Mavromatis K."/>
            <person name="Ovchinikova G."/>
            <person name="Pati A."/>
            <person name="Chen A."/>
            <person name="Palaniappan K."/>
            <person name="Land M."/>
            <person name="Hauser L."/>
            <person name="Brambilla E.M."/>
            <person name="Ngatchou-Djao O.D."/>
            <person name="Rohde M."/>
            <person name="Tindall B.J."/>
            <person name="Goker M."/>
            <person name="Detter J.C."/>
            <person name="Woyke T."/>
            <person name="Bristow J."/>
            <person name="Eisen J.A."/>
            <person name="Markowitz V."/>
            <person name="Hugenholtz P."/>
            <person name="Klenk H.P."/>
            <person name="Kyrpides N.C."/>
        </authorList>
    </citation>
    <scope>NUCLEOTIDE SEQUENCE [LARGE SCALE GENOMIC DNA]</scope>
    <source>
        <strain evidence="7">DSM 16511 / JCM 12458 / E9I37-1</strain>
    </source>
</reference>
<sequence length="222" mass="25226">MNFSQTLAKTFRDILSPMVLGFILKVGLGSFLFWLLVLGLLWKPFEHFVASYLTMIPLVGHWAWFQATGAALAALALGYMLIIITISILTSLYSEKILIRLAERDYGVKPVGSPAIHRSLYYTLKASVVFLLLFLFTLPLIFVPVLGQLWMLWLWSILLREPTVYDVGSLFISDPAELKRQTKKSRLIALIAALFNYIPLLNIFAPLFAQILFLHHLLGSRR</sequence>
<feature type="transmembrane region" description="Helical" evidence="5">
    <location>
        <begin position="71"/>
        <end position="94"/>
    </location>
</feature>
<organism evidence="6 7">
    <name type="scientific">Nitratifractor salsuginis (strain DSM 16511 / JCM 12458 / E9I37-1)</name>
    <dbReference type="NCBI Taxonomy" id="749222"/>
    <lineage>
        <taxon>Bacteria</taxon>
        <taxon>Pseudomonadati</taxon>
        <taxon>Campylobacterota</taxon>
        <taxon>Epsilonproteobacteria</taxon>
        <taxon>Campylobacterales</taxon>
        <taxon>Sulfurovaceae</taxon>
        <taxon>Nitratifractor</taxon>
    </lineage>
</organism>
<dbReference type="HOGENOM" id="CLU_1277078_0_0_7"/>
<feature type="transmembrane region" description="Helical" evidence="5">
    <location>
        <begin position="187"/>
        <end position="214"/>
    </location>
</feature>
<feature type="transmembrane region" description="Helical" evidence="5">
    <location>
        <begin position="128"/>
        <end position="153"/>
    </location>
</feature>
<proteinExistence type="predicted"/>
<protein>
    <submittedName>
        <fullName evidence="6">Uncharacterized protein</fullName>
    </submittedName>
</protein>
<reference evidence="7" key="2">
    <citation type="submission" date="2011-01" db="EMBL/GenBank/DDBJ databases">
        <title>The complete genome of Nitratifractor salsuginis DSM 16511.</title>
        <authorList>
            <consortium name="US DOE Joint Genome Institute (JGI-PGF)"/>
            <person name="Lucas S."/>
            <person name="Copeland A."/>
            <person name="Lapidus A."/>
            <person name="Bruce D."/>
            <person name="Goodwin L."/>
            <person name="Pitluck S."/>
            <person name="Kyrpides N."/>
            <person name="Mavromatis K."/>
            <person name="Ivanova N."/>
            <person name="Mikhailova N."/>
            <person name="Zeytun A."/>
            <person name="Detter J.C."/>
            <person name="Tapia R."/>
            <person name="Han C."/>
            <person name="Land M."/>
            <person name="Hauser L."/>
            <person name="Markowitz V."/>
            <person name="Cheng J.-F."/>
            <person name="Hugenholtz P."/>
            <person name="Woyke T."/>
            <person name="Wu D."/>
            <person name="Tindall B."/>
            <person name="Schuetze A."/>
            <person name="Brambilla E."/>
            <person name="Klenk H.-P."/>
            <person name="Eisen J.A."/>
        </authorList>
    </citation>
    <scope>NUCLEOTIDE SEQUENCE [LARGE SCALE GENOMIC DNA]</scope>
    <source>
        <strain evidence="7">DSM 16511 / JCM 12458 / E9I37-1</strain>
    </source>
</reference>
<evidence type="ECO:0000256" key="1">
    <source>
        <dbReference type="ARBA" id="ARBA00004141"/>
    </source>
</evidence>
<evidence type="ECO:0000256" key="5">
    <source>
        <dbReference type="SAM" id="Phobius"/>
    </source>
</evidence>
<keyword evidence="4 5" id="KW-0472">Membrane</keyword>
<dbReference type="InterPro" id="IPR059112">
    <property type="entry name" value="CysZ/EI24"/>
</dbReference>
<evidence type="ECO:0000256" key="4">
    <source>
        <dbReference type="ARBA" id="ARBA00023136"/>
    </source>
</evidence>
<evidence type="ECO:0000313" key="6">
    <source>
        <dbReference type="EMBL" id="ADV47293.1"/>
    </source>
</evidence>
<dbReference type="RefSeq" id="WP_013554978.1">
    <property type="nucleotide sequence ID" value="NC_014935.1"/>
</dbReference>
<evidence type="ECO:0000256" key="3">
    <source>
        <dbReference type="ARBA" id="ARBA00022989"/>
    </source>
</evidence>
<dbReference type="Pfam" id="PF07264">
    <property type="entry name" value="EI24"/>
    <property type="match status" value="1"/>
</dbReference>
<evidence type="ECO:0000256" key="2">
    <source>
        <dbReference type="ARBA" id="ARBA00022692"/>
    </source>
</evidence>
<dbReference type="AlphaFoldDB" id="E6X380"/>
<feature type="transmembrane region" description="Helical" evidence="5">
    <location>
        <begin position="48"/>
        <end position="65"/>
    </location>
</feature>
<dbReference type="EMBL" id="CP002452">
    <property type="protein sequence ID" value="ADV47293.1"/>
    <property type="molecule type" value="Genomic_DNA"/>
</dbReference>
<accession>E6X380</accession>
<gene>
    <name evidence="6" type="ordered locus">Nitsa_2052</name>
</gene>
<keyword evidence="7" id="KW-1185">Reference proteome</keyword>